<dbReference type="OrthoDB" id="129571at2759"/>
<dbReference type="EMBL" id="BSXW01000013">
    <property type="protein sequence ID" value="GMF09600.1"/>
    <property type="molecule type" value="Genomic_DNA"/>
</dbReference>
<evidence type="ECO:0000313" key="1">
    <source>
        <dbReference type="EMBL" id="GMF09600.1"/>
    </source>
</evidence>
<organism evidence="1 2">
    <name type="scientific">Phytophthora lilii</name>
    <dbReference type="NCBI Taxonomy" id="2077276"/>
    <lineage>
        <taxon>Eukaryota</taxon>
        <taxon>Sar</taxon>
        <taxon>Stramenopiles</taxon>
        <taxon>Oomycota</taxon>
        <taxon>Peronosporomycetes</taxon>
        <taxon>Peronosporales</taxon>
        <taxon>Peronosporaceae</taxon>
        <taxon>Phytophthora</taxon>
    </lineage>
</organism>
<dbReference type="Proteomes" id="UP001165083">
    <property type="component" value="Unassembled WGS sequence"/>
</dbReference>
<protein>
    <submittedName>
        <fullName evidence="1">Unnamed protein product</fullName>
    </submittedName>
</protein>
<dbReference type="AlphaFoldDB" id="A0A9W6WET3"/>
<evidence type="ECO:0000313" key="2">
    <source>
        <dbReference type="Proteomes" id="UP001165083"/>
    </source>
</evidence>
<comment type="caution">
    <text evidence="1">The sequence shown here is derived from an EMBL/GenBank/DDBJ whole genome shotgun (WGS) entry which is preliminary data.</text>
</comment>
<proteinExistence type="predicted"/>
<sequence>MPWLARHDPVINWRKRSVVRFGNAGQSVEDITDRATVSDGPGNAAHASGDACGLPAQTATSATVSDDPVQAATTPGVVVNACVARSPASNLIGSDLQGSATSGCRGDDAASPRGVHNLIGSDLQGFSTLRLWGDDGASTNGSTFAFNQICEGILPLGMDVTKRRRLRESTQT</sequence>
<name>A0A9W6WET3_9STRA</name>
<gene>
    <name evidence="1" type="ORF">Plil01_000049000</name>
</gene>
<keyword evidence="2" id="KW-1185">Reference proteome</keyword>
<reference evidence="1" key="1">
    <citation type="submission" date="2023-04" db="EMBL/GenBank/DDBJ databases">
        <title>Phytophthora lilii NBRC 32176.</title>
        <authorList>
            <person name="Ichikawa N."/>
            <person name="Sato H."/>
            <person name="Tonouchi N."/>
        </authorList>
    </citation>
    <scope>NUCLEOTIDE SEQUENCE</scope>
    <source>
        <strain evidence="1">NBRC 32176</strain>
    </source>
</reference>
<accession>A0A9W6WET3</accession>